<dbReference type="Gene3D" id="3.30.200.20">
    <property type="entry name" value="Phosphorylase Kinase, domain 1"/>
    <property type="match status" value="1"/>
</dbReference>
<keyword evidence="5" id="KW-0067">ATP-binding</keyword>
<keyword evidence="8" id="KW-1185">Reference proteome</keyword>
<evidence type="ECO:0000256" key="4">
    <source>
        <dbReference type="ARBA" id="ARBA00022777"/>
    </source>
</evidence>
<dbReference type="SMART" id="SM00220">
    <property type="entry name" value="S_TKc"/>
    <property type="match status" value="1"/>
</dbReference>
<dbReference type="PANTHER" id="PTHR24342">
    <property type="entry name" value="SERINE/THREONINE-PROTEIN KINASE 17"/>
    <property type="match status" value="1"/>
</dbReference>
<evidence type="ECO:0000313" key="7">
    <source>
        <dbReference type="EMBL" id="CAF1396958.1"/>
    </source>
</evidence>
<dbReference type="GO" id="GO:0005634">
    <property type="term" value="C:nucleus"/>
    <property type="evidence" value="ECO:0007669"/>
    <property type="project" value="TreeGrafter"/>
</dbReference>
<organism evidence="7 8">
    <name type="scientific">Adineta ricciae</name>
    <name type="common">Rotifer</name>
    <dbReference type="NCBI Taxonomy" id="249248"/>
    <lineage>
        <taxon>Eukaryota</taxon>
        <taxon>Metazoa</taxon>
        <taxon>Spiralia</taxon>
        <taxon>Gnathifera</taxon>
        <taxon>Rotifera</taxon>
        <taxon>Eurotatoria</taxon>
        <taxon>Bdelloidea</taxon>
        <taxon>Adinetida</taxon>
        <taxon>Adinetidae</taxon>
        <taxon>Adineta</taxon>
    </lineage>
</organism>
<evidence type="ECO:0000256" key="3">
    <source>
        <dbReference type="ARBA" id="ARBA00022741"/>
    </source>
</evidence>
<dbReference type="InterPro" id="IPR000719">
    <property type="entry name" value="Prot_kinase_dom"/>
</dbReference>
<dbReference type="Proteomes" id="UP000663828">
    <property type="component" value="Unassembled WGS sequence"/>
</dbReference>
<dbReference type="AlphaFoldDB" id="A0A815KQX5"/>
<dbReference type="InterPro" id="IPR008271">
    <property type="entry name" value="Ser/Thr_kinase_AS"/>
</dbReference>
<evidence type="ECO:0000259" key="6">
    <source>
        <dbReference type="PROSITE" id="PS50011"/>
    </source>
</evidence>
<dbReference type="PANTHER" id="PTHR24342:SF12">
    <property type="entry name" value="DEATH-ASSOCIATED PROTEIN KINASE RELATED"/>
    <property type="match status" value="1"/>
</dbReference>
<dbReference type="GO" id="GO:0004674">
    <property type="term" value="F:protein serine/threonine kinase activity"/>
    <property type="evidence" value="ECO:0007669"/>
    <property type="project" value="UniProtKB-KW"/>
</dbReference>
<keyword evidence="3" id="KW-0547">Nucleotide-binding</keyword>
<reference evidence="7" key="1">
    <citation type="submission" date="2021-02" db="EMBL/GenBank/DDBJ databases">
        <authorList>
            <person name="Nowell W R."/>
        </authorList>
    </citation>
    <scope>NUCLEOTIDE SEQUENCE</scope>
</reference>
<gene>
    <name evidence="7" type="ORF">XAT740_LOCUS33922</name>
</gene>
<dbReference type="PROSITE" id="PS00108">
    <property type="entry name" value="PROTEIN_KINASE_ST"/>
    <property type="match status" value="1"/>
</dbReference>
<dbReference type="GO" id="GO:0035556">
    <property type="term" value="P:intracellular signal transduction"/>
    <property type="evidence" value="ECO:0007669"/>
    <property type="project" value="TreeGrafter"/>
</dbReference>
<evidence type="ECO:0000256" key="1">
    <source>
        <dbReference type="ARBA" id="ARBA00022527"/>
    </source>
</evidence>
<accession>A0A815KQX5</accession>
<feature type="non-terminal residue" evidence="7">
    <location>
        <position position="333"/>
    </location>
</feature>
<sequence length="333" mass="37575">NSPSSTSVFSVTPSLATGMIQSAAPGEFSHCCATVSFDSVYNITEDLCRGRFSSVKKCVKKETSDQIFAAKIIKKRNIQHALNELRIFQLSHKHPHFVSLYQVFDLPTEAIFILEYAKQGDLQLAIELEGCLEEIQAIHVTKQVLEAVAFLHDNKIVHLDIKPQNILLMEKWPSTQIKLCDFGLSRVLTNQRLLEMSGTTDFLAPEVVNYEPLTCATDMWNIGVLIYVLVTGHTPFGGATKLDTQSNITHCILDFPSDLFEKISKKCIDLIQKLIVRIPKRRATAHESLKHSWICFHDDPTLPTEETLETFDEEIIEEEIVGLTNEIDAQNFN</sequence>
<dbReference type="InterPro" id="IPR011009">
    <property type="entry name" value="Kinase-like_dom_sf"/>
</dbReference>
<keyword evidence="2" id="KW-0808">Transferase</keyword>
<feature type="domain" description="Protein kinase" evidence="6">
    <location>
        <begin position="41"/>
        <end position="294"/>
    </location>
</feature>
<proteinExistence type="predicted"/>
<name>A0A815KQX5_ADIRI</name>
<protein>
    <recommendedName>
        <fullName evidence="6">Protein kinase domain-containing protein</fullName>
    </recommendedName>
</protein>
<evidence type="ECO:0000313" key="8">
    <source>
        <dbReference type="Proteomes" id="UP000663828"/>
    </source>
</evidence>
<dbReference type="Pfam" id="PF00069">
    <property type="entry name" value="Pkinase"/>
    <property type="match status" value="1"/>
</dbReference>
<keyword evidence="4" id="KW-0418">Kinase</keyword>
<dbReference type="GO" id="GO:0043065">
    <property type="term" value="P:positive regulation of apoptotic process"/>
    <property type="evidence" value="ECO:0007669"/>
    <property type="project" value="TreeGrafter"/>
</dbReference>
<evidence type="ECO:0000256" key="2">
    <source>
        <dbReference type="ARBA" id="ARBA00022679"/>
    </source>
</evidence>
<dbReference type="SUPFAM" id="SSF56112">
    <property type="entry name" value="Protein kinase-like (PK-like)"/>
    <property type="match status" value="1"/>
</dbReference>
<keyword evidence="1" id="KW-0723">Serine/threonine-protein kinase</keyword>
<dbReference type="PROSITE" id="PS50011">
    <property type="entry name" value="PROTEIN_KINASE_DOM"/>
    <property type="match status" value="1"/>
</dbReference>
<comment type="caution">
    <text evidence="7">The sequence shown here is derived from an EMBL/GenBank/DDBJ whole genome shotgun (WGS) entry which is preliminary data.</text>
</comment>
<evidence type="ECO:0000256" key="5">
    <source>
        <dbReference type="ARBA" id="ARBA00022840"/>
    </source>
</evidence>
<dbReference type="EMBL" id="CAJNOR010003276">
    <property type="protein sequence ID" value="CAF1396958.1"/>
    <property type="molecule type" value="Genomic_DNA"/>
</dbReference>
<dbReference type="Gene3D" id="1.10.510.10">
    <property type="entry name" value="Transferase(Phosphotransferase) domain 1"/>
    <property type="match status" value="1"/>
</dbReference>
<dbReference type="GO" id="GO:0005524">
    <property type="term" value="F:ATP binding"/>
    <property type="evidence" value="ECO:0007669"/>
    <property type="project" value="UniProtKB-KW"/>
</dbReference>